<name>A0A147B8D7_9ACAR</name>
<organism evidence="2">
    <name type="scientific">Alectorobius mimon</name>
    <dbReference type="NCBI Taxonomy" id="360319"/>
    <lineage>
        <taxon>Eukaryota</taxon>
        <taxon>Metazoa</taxon>
        <taxon>Ecdysozoa</taxon>
        <taxon>Arthropoda</taxon>
        <taxon>Chelicerata</taxon>
        <taxon>Arachnida</taxon>
        <taxon>Acari</taxon>
        <taxon>Parasitiformes</taxon>
        <taxon>Ixodida</taxon>
        <taxon>Ixodoidea</taxon>
        <taxon>Argasidae</taxon>
        <taxon>Ornithodorinae</taxon>
        <taxon>Alectorobius</taxon>
    </lineage>
</organism>
<sequence length="188" mass="20406">SDLVSTDDSRQESSVRVETWSTWPEDLYRTTGYPEVGSTSLVPGPSDERQRSPTARTSPASEGPVTASSPGEGTPYFTPTETSTSEEQQNADMTSSKTFATTEDHGSYSTDDGRHTSREYLETSTTKGLTYDTRSSVAEKTNTETVFGSTETGMTSTLQRLEGTTESYPERSTIGHQTSTTGHQEVTT</sequence>
<feature type="compositionally biased region" description="Polar residues" evidence="1">
    <location>
        <begin position="122"/>
        <end position="167"/>
    </location>
</feature>
<feature type="region of interest" description="Disordered" evidence="1">
    <location>
        <begin position="1"/>
        <end position="188"/>
    </location>
</feature>
<protein>
    <submittedName>
        <fullName evidence="2">Uncharacterized protein</fullName>
    </submittedName>
</protein>
<feature type="non-terminal residue" evidence="2">
    <location>
        <position position="188"/>
    </location>
</feature>
<feature type="compositionally biased region" description="Polar residues" evidence="1">
    <location>
        <begin position="52"/>
        <end position="71"/>
    </location>
</feature>
<dbReference type="AlphaFoldDB" id="A0A147B8D7"/>
<reference evidence="2" key="1">
    <citation type="submission" date="2016-03" db="EMBL/GenBank/DDBJ databases">
        <title>Gut transcriptome analysis on engorged females of Ornithodoros mimon (Acari: Argasidae) and phylogenetic inferences of soft ticks.</title>
        <authorList>
            <person name="Landulfo G.A."/>
            <person name="Giovanni D."/>
            <person name="Carvalho E."/>
            <person name="Junqueira-de-Azevedo I."/>
            <person name="Patane J."/>
            <person name="Mendoca R."/>
            <person name="Barros-Battesti D."/>
        </authorList>
    </citation>
    <scope>NUCLEOTIDE SEQUENCE</scope>
    <source>
        <strain evidence="2">Females</strain>
        <tissue evidence="2">Gut</tissue>
    </source>
</reference>
<dbReference type="EMBL" id="GEIB01001002">
    <property type="protein sequence ID" value="JAR87059.1"/>
    <property type="molecule type" value="Transcribed_RNA"/>
</dbReference>
<proteinExistence type="predicted"/>
<feature type="compositionally biased region" description="Polar residues" evidence="1">
    <location>
        <begin position="174"/>
        <end position="188"/>
    </location>
</feature>
<evidence type="ECO:0000313" key="2">
    <source>
        <dbReference type="EMBL" id="JAR87059.1"/>
    </source>
</evidence>
<feature type="compositionally biased region" description="Polar residues" evidence="1">
    <location>
        <begin position="90"/>
        <end position="101"/>
    </location>
</feature>
<evidence type="ECO:0000256" key="1">
    <source>
        <dbReference type="SAM" id="MobiDB-lite"/>
    </source>
</evidence>
<feature type="non-terminal residue" evidence="2">
    <location>
        <position position="1"/>
    </location>
</feature>
<accession>A0A147B8D7</accession>
<feature type="compositionally biased region" description="Basic and acidic residues" evidence="1">
    <location>
        <begin position="102"/>
        <end position="121"/>
    </location>
</feature>